<dbReference type="Proteomes" id="UP000032142">
    <property type="component" value="Unassembled WGS sequence"/>
</dbReference>
<gene>
    <name evidence="2" type="ORF">F383_23552</name>
</gene>
<evidence type="ECO:0000256" key="1">
    <source>
        <dbReference type="SAM" id="MobiDB-lite"/>
    </source>
</evidence>
<evidence type="ECO:0000313" key="2">
    <source>
        <dbReference type="EMBL" id="KHG16367.1"/>
    </source>
</evidence>
<accession>A0A0B0NUR9</accession>
<organism evidence="2 3">
    <name type="scientific">Gossypium arboreum</name>
    <name type="common">Tree cotton</name>
    <name type="synonym">Gossypium nanking</name>
    <dbReference type="NCBI Taxonomy" id="29729"/>
    <lineage>
        <taxon>Eukaryota</taxon>
        <taxon>Viridiplantae</taxon>
        <taxon>Streptophyta</taxon>
        <taxon>Embryophyta</taxon>
        <taxon>Tracheophyta</taxon>
        <taxon>Spermatophyta</taxon>
        <taxon>Magnoliopsida</taxon>
        <taxon>eudicotyledons</taxon>
        <taxon>Gunneridae</taxon>
        <taxon>Pentapetalae</taxon>
        <taxon>rosids</taxon>
        <taxon>malvids</taxon>
        <taxon>Malvales</taxon>
        <taxon>Malvaceae</taxon>
        <taxon>Malvoideae</taxon>
        <taxon>Gossypium</taxon>
    </lineage>
</organism>
<dbReference type="EMBL" id="KN406014">
    <property type="protein sequence ID" value="KHG16367.1"/>
    <property type="molecule type" value="Genomic_DNA"/>
</dbReference>
<evidence type="ECO:0000313" key="3">
    <source>
        <dbReference type="Proteomes" id="UP000032142"/>
    </source>
</evidence>
<dbReference type="AlphaFoldDB" id="A0A0B0NUR9"/>
<keyword evidence="3" id="KW-1185">Reference proteome</keyword>
<name>A0A0B0NUR9_GOSAR</name>
<protein>
    <submittedName>
        <fullName evidence="2">Ectonucleotide pyrophosphatase/phosphodiesterase family member 6</fullName>
    </submittedName>
</protein>
<proteinExistence type="predicted"/>
<feature type="region of interest" description="Disordered" evidence="1">
    <location>
        <begin position="42"/>
        <end position="76"/>
    </location>
</feature>
<reference evidence="3" key="1">
    <citation type="submission" date="2014-09" db="EMBL/GenBank/DDBJ databases">
        <authorList>
            <person name="Mudge J."/>
            <person name="Ramaraj T."/>
            <person name="Lindquist I.E."/>
            <person name="Bharti A.K."/>
            <person name="Sundararajan A."/>
            <person name="Cameron C.T."/>
            <person name="Woodward J.E."/>
            <person name="May G.D."/>
            <person name="Brubaker C."/>
            <person name="Broadhvest J."/>
            <person name="Wilkins T.A."/>
        </authorList>
    </citation>
    <scope>NUCLEOTIDE SEQUENCE</scope>
    <source>
        <strain evidence="3">cv. AKA8401</strain>
    </source>
</reference>
<sequence length="227" mass="25359">MALQIAYFCPQGKRHGHVSRQCETHGHVARLLMDPKRAVADDVGSNAPAPAQGIAPSESRPVSSSHGELVKPKSFAQRKRRADFEARDFRKRFVSKSYQSASKKSEEYHPCSIVSTGISIRDRDAKHFSSKPQTTSAASVGSVRNTGPEYCQEKFVAKEVNQGNLLCQLNRAYYPSAQEELTVHSSKKRKRFDSLLVSDKSELRITLSSCRLVLLNLWIYVNMTCIG</sequence>